<name>A0A1Z4JRZ1_LEPBY</name>
<dbReference type="PANTHER" id="PTHR43861">
    <property type="entry name" value="TRANS-ACONITATE 2-METHYLTRANSFERASE-RELATED"/>
    <property type="match status" value="1"/>
</dbReference>
<keyword evidence="1" id="KW-0614">Plasmid</keyword>
<keyword evidence="1" id="KW-0489">Methyltransferase</keyword>
<dbReference type="SUPFAM" id="SSF53335">
    <property type="entry name" value="S-adenosyl-L-methionine-dependent methyltransferases"/>
    <property type="match status" value="1"/>
</dbReference>
<dbReference type="Gene3D" id="3.40.50.150">
    <property type="entry name" value="Vaccinia Virus protein VP39"/>
    <property type="match status" value="1"/>
</dbReference>
<protein>
    <submittedName>
        <fullName evidence="1">Type 11 methyltransferase</fullName>
    </submittedName>
</protein>
<dbReference type="Pfam" id="PF01135">
    <property type="entry name" value="PCMT"/>
    <property type="match status" value="1"/>
</dbReference>
<reference evidence="1 2" key="1">
    <citation type="submission" date="2017-06" db="EMBL/GenBank/DDBJ databases">
        <title>Genome sequencing of cyanobaciteial culture collection at National Institute for Environmental Studies (NIES).</title>
        <authorList>
            <person name="Hirose Y."/>
            <person name="Shimura Y."/>
            <person name="Fujisawa T."/>
            <person name="Nakamura Y."/>
            <person name="Kawachi M."/>
        </authorList>
    </citation>
    <scope>NUCLEOTIDE SEQUENCE [LARGE SCALE GENOMIC DNA]</scope>
    <source>
        <strain evidence="1 2">NIES-2135</strain>
        <plasmid evidence="2">Plasmid Plasmid1 dna</plasmid>
    </source>
</reference>
<keyword evidence="2" id="KW-1185">Reference proteome</keyword>
<dbReference type="Proteomes" id="UP000217895">
    <property type="component" value="Plasmid Plasmid1 dna"/>
</dbReference>
<sequence>MKLVEQEGDTISVQKELIQLYQAHLAYDDVTAQLRSNIAIESWVYRRQAAQVLSLKLGDTVVDLGCGTGLNFPLFQEAVGSQGKIIGVESATVMLKQAWQRVQTEDWSNVELVDSRSGLFRFPNQVDGIFSTFVIPLLYQFEQIVGDGCAALAPGKRWIILDLKSPTSETSVLSTLLSDFMNQSLGEIASKEKWMTWIPIQNYLGNASLSKPCTGFVYTAPLASRGNVG</sequence>
<gene>
    <name evidence="1" type="ORF">NIES2135_63140</name>
</gene>
<organism evidence="1 2">
    <name type="scientific">Leptolyngbya boryana NIES-2135</name>
    <dbReference type="NCBI Taxonomy" id="1973484"/>
    <lineage>
        <taxon>Bacteria</taxon>
        <taxon>Bacillati</taxon>
        <taxon>Cyanobacteriota</taxon>
        <taxon>Cyanophyceae</taxon>
        <taxon>Leptolyngbyales</taxon>
        <taxon>Leptolyngbyaceae</taxon>
        <taxon>Leptolyngbya group</taxon>
        <taxon>Leptolyngbya</taxon>
    </lineage>
</organism>
<dbReference type="InterPro" id="IPR029063">
    <property type="entry name" value="SAM-dependent_MTases_sf"/>
</dbReference>
<evidence type="ECO:0000313" key="1">
    <source>
        <dbReference type="EMBL" id="BAY59437.1"/>
    </source>
</evidence>
<proteinExistence type="predicted"/>
<dbReference type="AlphaFoldDB" id="A0A1Z4JRZ1"/>
<dbReference type="PANTHER" id="PTHR43861:SF1">
    <property type="entry name" value="TRANS-ACONITATE 2-METHYLTRANSFERASE"/>
    <property type="match status" value="1"/>
</dbReference>
<dbReference type="GO" id="GO:0032259">
    <property type="term" value="P:methylation"/>
    <property type="evidence" value="ECO:0007669"/>
    <property type="project" value="UniProtKB-KW"/>
</dbReference>
<accession>A0A1Z4JRZ1</accession>
<dbReference type="CDD" id="cd02440">
    <property type="entry name" value="AdoMet_MTases"/>
    <property type="match status" value="1"/>
</dbReference>
<geneLocation type="plasmid" evidence="1">
    <name>plasmid1</name>
</geneLocation>
<dbReference type="GO" id="GO:0008168">
    <property type="term" value="F:methyltransferase activity"/>
    <property type="evidence" value="ECO:0007669"/>
    <property type="project" value="UniProtKB-KW"/>
</dbReference>
<keyword evidence="1" id="KW-0808">Transferase</keyword>
<evidence type="ECO:0000313" key="2">
    <source>
        <dbReference type="Proteomes" id="UP000217895"/>
    </source>
</evidence>
<dbReference type="EMBL" id="AP018204">
    <property type="protein sequence ID" value="BAY59437.1"/>
    <property type="molecule type" value="Genomic_DNA"/>
</dbReference>